<dbReference type="EMBL" id="OBQC01000015">
    <property type="protein sequence ID" value="SOC43241.1"/>
    <property type="molecule type" value="Genomic_DNA"/>
</dbReference>
<dbReference type="RefSeq" id="WP_235864633.1">
    <property type="nucleotide sequence ID" value="NZ_OBQC01000015.1"/>
</dbReference>
<dbReference type="Proteomes" id="UP000219252">
    <property type="component" value="Unassembled WGS sequence"/>
</dbReference>
<evidence type="ECO:0000313" key="1">
    <source>
        <dbReference type="EMBL" id="SOC43241.1"/>
    </source>
</evidence>
<dbReference type="Pfam" id="PF10819">
    <property type="entry name" value="DUF2564"/>
    <property type="match status" value="1"/>
</dbReference>
<gene>
    <name evidence="1" type="ORF">SAMN05877842_11540</name>
</gene>
<reference evidence="2" key="1">
    <citation type="submission" date="2017-08" db="EMBL/GenBank/DDBJ databases">
        <authorList>
            <person name="Varghese N."/>
            <person name="Submissions S."/>
        </authorList>
    </citation>
    <scope>NUCLEOTIDE SEQUENCE [LARGE SCALE GENOMIC DNA]</scope>
    <source>
        <strain evidence="2">JC23</strain>
    </source>
</reference>
<accession>A0A285USK6</accession>
<keyword evidence="2" id="KW-1185">Reference proteome</keyword>
<organism evidence="1 2">
    <name type="scientific">Ureibacillus acetophenoni</name>
    <dbReference type="NCBI Taxonomy" id="614649"/>
    <lineage>
        <taxon>Bacteria</taxon>
        <taxon>Bacillati</taxon>
        <taxon>Bacillota</taxon>
        <taxon>Bacilli</taxon>
        <taxon>Bacillales</taxon>
        <taxon>Caryophanaceae</taxon>
        <taxon>Ureibacillus</taxon>
    </lineage>
</organism>
<protein>
    <submittedName>
        <fullName evidence="1">Uncharacterized protein DUF2564</fullName>
    </submittedName>
</protein>
<dbReference type="AlphaFoldDB" id="A0A285USK6"/>
<name>A0A285USK6_9BACL</name>
<dbReference type="InterPro" id="IPR020314">
    <property type="entry name" value="Uncharacterised_YpzA"/>
</dbReference>
<proteinExistence type="predicted"/>
<evidence type="ECO:0000313" key="2">
    <source>
        <dbReference type="Proteomes" id="UP000219252"/>
    </source>
</evidence>
<sequence length="95" mass="10965">MTKPKHSSGSWKQDHPSTLFGNSVQRAERAVKQAMSHPQEIAIEHAFNSIEHAENAFQNALEHNEHLDMVEQNKDHLETIKQQLDEVEQIVEEQQ</sequence>